<gene>
    <name evidence="5" type="ORF">SAMN04244559_02306</name>
</gene>
<protein>
    <submittedName>
        <fullName evidence="5">ADP-ribose pyrophosphatase YjhB, NUDIX family</fullName>
    </submittedName>
</protein>
<sequence>MSRSYPDHPLPGVLALLERGDTLLMVLRAHEPDRGKWGFPGGLIELGETVGEAALRELREETGLDAQAGPVIDVFDVIDRDEAGRVRYHFVLNVVRCRWLGGEAVSGDAAAAIGWFDRADLRDGDPRFSVNVGRLARLP</sequence>
<evidence type="ECO:0000256" key="1">
    <source>
        <dbReference type="ARBA" id="ARBA00001946"/>
    </source>
</evidence>
<keyword evidence="2 3" id="KW-0378">Hydrolase</keyword>
<evidence type="ECO:0000256" key="3">
    <source>
        <dbReference type="RuleBase" id="RU003476"/>
    </source>
</evidence>
<dbReference type="GO" id="GO:0016787">
    <property type="term" value="F:hydrolase activity"/>
    <property type="evidence" value="ECO:0007669"/>
    <property type="project" value="UniProtKB-KW"/>
</dbReference>
<dbReference type="PROSITE" id="PS00893">
    <property type="entry name" value="NUDIX_BOX"/>
    <property type="match status" value="1"/>
</dbReference>
<dbReference type="OrthoDB" id="9761969at2"/>
<accession>A0A1H6IBG1</accession>
<evidence type="ECO:0000259" key="4">
    <source>
        <dbReference type="PROSITE" id="PS51462"/>
    </source>
</evidence>
<evidence type="ECO:0000313" key="5">
    <source>
        <dbReference type="EMBL" id="SEH43725.1"/>
    </source>
</evidence>
<keyword evidence="6" id="KW-1185">Reference proteome</keyword>
<dbReference type="InterPro" id="IPR020476">
    <property type="entry name" value="Nudix_hydrolase"/>
</dbReference>
<dbReference type="PRINTS" id="PR00502">
    <property type="entry name" value="NUDIXFAMILY"/>
</dbReference>
<dbReference type="AlphaFoldDB" id="A0A1H6IBG1"/>
<dbReference type="Gene3D" id="3.90.79.10">
    <property type="entry name" value="Nucleoside Triphosphate Pyrophosphohydrolase"/>
    <property type="match status" value="1"/>
</dbReference>
<comment type="similarity">
    <text evidence="3">Belongs to the Nudix hydrolase family.</text>
</comment>
<dbReference type="CDD" id="cd04673">
    <property type="entry name" value="NUDIX_ADPRase"/>
    <property type="match status" value="1"/>
</dbReference>
<feature type="domain" description="Nudix hydrolase" evidence="4">
    <location>
        <begin position="6"/>
        <end position="138"/>
    </location>
</feature>
<organism evidence="5 6">
    <name type="scientific">Magnetospirillum fulvum</name>
    <name type="common">Rhodospirillum fulvum</name>
    <dbReference type="NCBI Taxonomy" id="1082"/>
    <lineage>
        <taxon>Bacteria</taxon>
        <taxon>Pseudomonadati</taxon>
        <taxon>Pseudomonadota</taxon>
        <taxon>Alphaproteobacteria</taxon>
        <taxon>Rhodospirillales</taxon>
        <taxon>Rhodospirillaceae</taxon>
        <taxon>Magnetospirillum</taxon>
    </lineage>
</organism>
<dbReference type="Pfam" id="PF00293">
    <property type="entry name" value="NUDIX"/>
    <property type="match status" value="1"/>
</dbReference>
<dbReference type="PANTHER" id="PTHR43736">
    <property type="entry name" value="ADP-RIBOSE PYROPHOSPHATASE"/>
    <property type="match status" value="1"/>
</dbReference>
<dbReference type="InterPro" id="IPR000086">
    <property type="entry name" value="NUDIX_hydrolase_dom"/>
</dbReference>
<dbReference type="Proteomes" id="UP000182983">
    <property type="component" value="Unassembled WGS sequence"/>
</dbReference>
<comment type="cofactor">
    <cofactor evidence="1">
        <name>Mg(2+)</name>
        <dbReference type="ChEBI" id="CHEBI:18420"/>
    </cofactor>
</comment>
<dbReference type="InterPro" id="IPR015797">
    <property type="entry name" value="NUDIX_hydrolase-like_dom_sf"/>
</dbReference>
<evidence type="ECO:0000313" key="6">
    <source>
        <dbReference type="Proteomes" id="UP000182983"/>
    </source>
</evidence>
<name>A0A1H6IBG1_MAGFU</name>
<dbReference type="PROSITE" id="PS51462">
    <property type="entry name" value="NUDIX"/>
    <property type="match status" value="1"/>
</dbReference>
<proteinExistence type="inferred from homology"/>
<dbReference type="PANTHER" id="PTHR43736:SF1">
    <property type="entry name" value="DIHYDRONEOPTERIN TRIPHOSPHATE DIPHOSPHATASE"/>
    <property type="match status" value="1"/>
</dbReference>
<reference evidence="6" key="1">
    <citation type="submission" date="2016-10" db="EMBL/GenBank/DDBJ databases">
        <authorList>
            <person name="Varghese N."/>
            <person name="Submissions S."/>
        </authorList>
    </citation>
    <scope>NUCLEOTIDE SEQUENCE [LARGE SCALE GENOMIC DNA]</scope>
    <source>
        <strain evidence="6">DSM 13234</strain>
    </source>
</reference>
<dbReference type="InterPro" id="IPR020084">
    <property type="entry name" value="NUDIX_hydrolase_CS"/>
</dbReference>
<dbReference type="RefSeq" id="WP_074768681.1">
    <property type="nucleotide sequence ID" value="NZ_FNWO01000009.1"/>
</dbReference>
<dbReference type="SUPFAM" id="SSF55811">
    <property type="entry name" value="Nudix"/>
    <property type="match status" value="1"/>
</dbReference>
<evidence type="ECO:0000256" key="2">
    <source>
        <dbReference type="ARBA" id="ARBA00022801"/>
    </source>
</evidence>
<dbReference type="EMBL" id="FNWO01000009">
    <property type="protein sequence ID" value="SEH43725.1"/>
    <property type="molecule type" value="Genomic_DNA"/>
</dbReference>